<dbReference type="Proteomes" id="UP001214553">
    <property type="component" value="Chromosome"/>
</dbReference>
<organism evidence="6 7">
    <name type="scientific">Microbacterium horticulturae</name>
    <dbReference type="NCBI Taxonomy" id="3028316"/>
    <lineage>
        <taxon>Bacteria</taxon>
        <taxon>Bacillati</taxon>
        <taxon>Actinomycetota</taxon>
        <taxon>Actinomycetes</taxon>
        <taxon>Micrococcales</taxon>
        <taxon>Microbacteriaceae</taxon>
        <taxon>Microbacterium</taxon>
    </lineage>
</organism>
<keyword evidence="7" id="KW-1185">Reference proteome</keyword>
<dbReference type="InterPro" id="IPR001647">
    <property type="entry name" value="HTH_TetR"/>
</dbReference>
<evidence type="ECO:0000313" key="7">
    <source>
        <dbReference type="Proteomes" id="UP001214553"/>
    </source>
</evidence>
<dbReference type="RefSeq" id="WP_275278440.1">
    <property type="nucleotide sequence ID" value="NZ_CP119108.1"/>
</dbReference>
<dbReference type="Gene3D" id="1.10.357.10">
    <property type="entry name" value="Tetracycline Repressor, domain 2"/>
    <property type="match status" value="1"/>
</dbReference>
<dbReference type="PANTHER" id="PTHR30055">
    <property type="entry name" value="HTH-TYPE TRANSCRIPTIONAL REGULATOR RUTR"/>
    <property type="match status" value="1"/>
</dbReference>
<feature type="domain" description="HTH-type transcriptional regulator MT1864/Rv1816-like C-terminal" evidence="5">
    <location>
        <begin position="88"/>
        <end position="180"/>
    </location>
</feature>
<dbReference type="InterPro" id="IPR009057">
    <property type="entry name" value="Homeodomain-like_sf"/>
</dbReference>
<dbReference type="SUPFAM" id="SSF46689">
    <property type="entry name" value="Homeodomain-like"/>
    <property type="match status" value="1"/>
</dbReference>
<protein>
    <submittedName>
        <fullName evidence="6">TetR/AcrR family transcriptional regulator</fullName>
    </submittedName>
</protein>
<feature type="domain" description="HTH tetR-type" evidence="4">
    <location>
        <begin position="18"/>
        <end position="65"/>
    </location>
</feature>
<evidence type="ECO:0000259" key="5">
    <source>
        <dbReference type="Pfam" id="PF13305"/>
    </source>
</evidence>
<dbReference type="Pfam" id="PF13305">
    <property type="entry name" value="TetR_C_33"/>
    <property type="match status" value="1"/>
</dbReference>
<keyword evidence="2" id="KW-0238">DNA-binding</keyword>
<evidence type="ECO:0000256" key="3">
    <source>
        <dbReference type="ARBA" id="ARBA00023163"/>
    </source>
</evidence>
<dbReference type="InterPro" id="IPR050109">
    <property type="entry name" value="HTH-type_TetR-like_transc_reg"/>
</dbReference>
<evidence type="ECO:0000313" key="6">
    <source>
        <dbReference type="EMBL" id="WEG09116.1"/>
    </source>
</evidence>
<keyword evidence="3" id="KW-0804">Transcription</keyword>
<accession>A0ABY8BY34</accession>
<sequence>MPRSAQAEEQFRSRERKIVDVARQIAEDEGWPAVTVRRLADAIGFSQPILYRHFPRGRDEIVERVVIAGYAGLADVLAEPSGEGSSPVRALIERYLAFAREHPALYEAMASSDTEIVFASDKTPEELRRAFDTVVAVVAAARADDAEVRAELLWSMLHGVSRFAAHGRLDAALDARRIDEMVALFERG</sequence>
<proteinExistence type="predicted"/>
<evidence type="ECO:0000256" key="1">
    <source>
        <dbReference type="ARBA" id="ARBA00023015"/>
    </source>
</evidence>
<dbReference type="PANTHER" id="PTHR30055:SF234">
    <property type="entry name" value="HTH-TYPE TRANSCRIPTIONAL REGULATOR BETI"/>
    <property type="match status" value="1"/>
</dbReference>
<dbReference type="SUPFAM" id="SSF48498">
    <property type="entry name" value="Tetracyclin repressor-like, C-terminal domain"/>
    <property type="match status" value="1"/>
</dbReference>
<dbReference type="InterPro" id="IPR036271">
    <property type="entry name" value="Tet_transcr_reg_TetR-rel_C_sf"/>
</dbReference>
<evidence type="ECO:0000256" key="2">
    <source>
        <dbReference type="ARBA" id="ARBA00023125"/>
    </source>
</evidence>
<gene>
    <name evidence="6" type="ORF">PU630_00715</name>
</gene>
<evidence type="ECO:0000259" key="4">
    <source>
        <dbReference type="Pfam" id="PF00440"/>
    </source>
</evidence>
<dbReference type="InterPro" id="IPR025996">
    <property type="entry name" value="MT1864/Rv1816-like_C"/>
</dbReference>
<name>A0ABY8BY34_9MICO</name>
<dbReference type="EMBL" id="CP119108">
    <property type="protein sequence ID" value="WEG09116.1"/>
    <property type="molecule type" value="Genomic_DNA"/>
</dbReference>
<reference evidence="6 7" key="1">
    <citation type="submission" date="2023-03" db="EMBL/GenBank/DDBJ databases">
        <title>Genome sequence of Microbacterium sp. KACC 23027.</title>
        <authorList>
            <person name="Kim S."/>
            <person name="Heo J."/>
            <person name="Kwon S.-W."/>
        </authorList>
    </citation>
    <scope>NUCLEOTIDE SEQUENCE [LARGE SCALE GENOMIC DNA]</scope>
    <source>
        <strain evidence="6 7">KACC 23027</strain>
    </source>
</reference>
<keyword evidence="1" id="KW-0805">Transcription regulation</keyword>
<dbReference type="Pfam" id="PF00440">
    <property type="entry name" value="TetR_N"/>
    <property type="match status" value="1"/>
</dbReference>